<feature type="signal peptide" evidence="1">
    <location>
        <begin position="1"/>
        <end position="21"/>
    </location>
</feature>
<sequence>MMVVYILASLLMSCMLHGVWATPLDDYVNNLDPTYSYETLETFQGEGYTLYNINMTSQSWIPDLQSQPVWWHYLSVIVPDKILIKGACFLLIDGGTNRDSPPKPTDNFVRLTTVIAATTGAIGACLKQIPNEPITFKEDPDRKQRTEEEIIAWGWKTFLENQGADPEILVELPMTKIGFFHSMLSISL</sequence>
<protein>
    <submittedName>
        <fullName evidence="2">Uncharacterized protein</fullName>
    </submittedName>
</protein>
<reference evidence="2" key="1">
    <citation type="journal article" date="2019" name="bioRxiv">
        <title>The Genome of the Zebra Mussel, Dreissena polymorpha: A Resource for Invasive Species Research.</title>
        <authorList>
            <person name="McCartney M.A."/>
            <person name="Auch B."/>
            <person name="Kono T."/>
            <person name="Mallez S."/>
            <person name="Zhang Y."/>
            <person name="Obille A."/>
            <person name="Becker A."/>
            <person name="Abrahante J.E."/>
            <person name="Garbe J."/>
            <person name="Badalamenti J.P."/>
            <person name="Herman A."/>
            <person name="Mangelson H."/>
            <person name="Liachko I."/>
            <person name="Sullivan S."/>
            <person name="Sone E.D."/>
            <person name="Koren S."/>
            <person name="Silverstein K.A.T."/>
            <person name="Beckman K.B."/>
            <person name="Gohl D.M."/>
        </authorList>
    </citation>
    <scope>NUCLEOTIDE SEQUENCE</scope>
    <source>
        <strain evidence="2">Duluth1</strain>
        <tissue evidence="2">Whole animal</tissue>
    </source>
</reference>
<evidence type="ECO:0000256" key="1">
    <source>
        <dbReference type="SAM" id="SignalP"/>
    </source>
</evidence>
<comment type="caution">
    <text evidence="2">The sequence shown here is derived from an EMBL/GenBank/DDBJ whole genome shotgun (WGS) entry which is preliminary data.</text>
</comment>
<reference evidence="2" key="2">
    <citation type="submission" date="2020-11" db="EMBL/GenBank/DDBJ databases">
        <authorList>
            <person name="McCartney M.A."/>
            <person name="Auch B."/>
            <person name="Kono T."/>
            <person name="Mallez S."/>
            <person name="Becker A."/>
            <person name="Gohl D.M."/>
            <person name="Silverstein K.A.T."/>
            <person name="Koren S."/>
            <person name="Bechman K.B."/>
            <person name="Herman A."/>
            <person name="Abrahante J.E."/>
            <person name="Garbe J."/>
        </authorList>
    </citation>
    <scope>NUCLEOTIDE SEQUENCE</scope>
    <source>
        <strain evidence="2">Duluth1</strain>
        <tissue evidence="2">Whole animal</tissue>
    </source>
</reference>
<dbReference type="InterPro" id="IPR009199">
    <property type="entry name" value="PhoPQ-act_pathogen-rel_PqaA"/>
</dbReference>
<dbReference type="PANTHER" id="PTHR31497:SF0">
    <property type="entry name" value="AUTOCRINE PROLIFERATION REPRESSOR PROTEIN A"/>
    <property type="match status" value="1"/>
</dbReference>
<accession>A0A9D4RMR8</accession>
<dbReference type="Pfam" id="PF10142">
    <property type="entry name" value="PhoPQ_related"/>
    <property type="match status" value="1"/>
</dbReference>
<dbReference type="AlphaFoldDB" id="A0A9D4RMR8"/>
<organism evidence="2 3">
    <name type="scientific">Dreissena polymorpha</name>
    <name type="common">Zebra mussel</name>
    <name type="synonym">Mytilus polymorpha</name>
    <dbReference type="NCBI Taxonomy" id="45954"/>
    <lineage>
        <taxon>Eukaryota</taxon>
        <taxon>Metazoa</taxon>
        <taxon>Spiralia</taxon>
        <taxon>Lophotrochozoa</taxon>
        <taxon>Mollusca</taxon>
        <taxon>Bivalvia</taxon>
        <taxon>Autobranchia</taxon>
        <taxon>Heteroconchia</taxon>
        <taxon>Euheterodonta</taxon>
        <taxon>Imparidentia</taxon>
        <taxon>Neoheterodontei</taxon>
        <taxon>Myida</taxon>
        <taxon>Dreissenoidea</taxon>
        <taxon>Dreissenidae</taxon>
        <taxon>Dreissena</taxon>
    </lineage>
</organism>
<feature type="chain" id="PRO_5039570948" evidence="1">
    <location>
        <begin position="22"/>
        <end position="188"/>
    </location>
</feature>
<dbReference type="PANTHER" id="PTHR31497">
    <property type="entry name" value="AUTOCRINE PROLIFERATION REPRESSOR PROTEIN A"/>
    <property type="match status" value="1"/>
</dbReference>
<proteinExistence type="predicted"/>
<keyword evidence="3" id="KW-1185">Reference proteome</keyword>
<keyword evidence="1" id="KW-0732">Signal</keyword>
<evidence type="ECO:0000313" key="2">
    <source>
        <dbReference type="EMBL" id="KAH3871995.1"/>
    </source>
</evidence>
<gene>
    <name evidence="2" type="ORF">DPMN_035210</name>
</gene>
<dbReference type="EMBL" id="JAIWYP010000002">
    <property type="protein sequence ID" value="KAH3871995.1"/>
    <property type="molecule type" value="Genomic_DNA"/>
</dbReference>
<dbReference type="Proteomes" id="UP000828390">
    <property type="component" value="Unassembled WGS sequence"/>
</dbReference>
<evidence type="ECO:0000313" key="3">
    <source>
        <dbReference type="Proteomes" id="UP000828390"/>
    </source>
</evidence>
<name>A0A9D4RMR8_DREPO</name>